<dbReference type="GeneID" id="14917178"/>
<dbReference type="AlphaFoldDB" id="L8GTY5"/>
<dbReference type="Gene3D" id="3.30.70.270">
    <property type="match status" value="1"/>
</dbReference>
<dbReference type="EMBL" id="KB007990">
    <property type="protein sequence ID" value="ELR16485.1"/>
    <property type="molecule type" value="Genomic_DNA"/>
</dbReference>
<name>L8GTY5_ACACF</name>
<proteinExistence type="predicted"/>
<gene>
    <name evidence="2" type="ORF">ACA1_307010</name>
</gene>
<dbReference type="InterPro" id="IPR000477">
    <property type="entry name" value="RT_dom"/>
</dbReference>
<evidence type="ECO:0000313" key="3">
    <source>
        <dbReference type="Proteomes" id="UP000011083"/>
    </source>
</evidence>
<accession>L8GTY5</accession>
<reference evidence="2 3" key="1">
    <citation type="journal article" date="2013" name="Genome Biol.">
        <title>Genome of Acanthamoeba castellanii highlights extensive lateral gene transfer and early evolution of tyrosine kinase signaling.</title>
        <authorList>
            <person name="Clarke M."/>
            <person name="Lohan A.J."/>
            <person name="Liu B."/>
            <person name="Lagkouvardos I."/>
            <person name="Roy S."/>
            <person name="Zafar N."/>
            <person name="Bertelli C."/>
            <person name="Schilde C."/>
            <person name="Kianianmomeni A."/>
            <person name="Burglin T.R."/>
            <person name="Frech C."/>
            <person name="Turcotte B."/>
            <person name="Kopec K.O."/>
            <person name="Synnott J.M."/>
            <person name="Choo C."/>
            <person name="Paponov I."/>
            <person name="Finkler A."/>
            <person name="Soon Heng Tan C."/>
            <person name="Hutchins A.P."/>
            <person name="Weinmeier T."/>
            <person name="Rattei T."/>
            <person name="Chu J.S."/>
            <person name="Gimenez G."/>
            <person name="Irimia M."/>
            <person name="Rigden D.J."/>
            <person name="Fitzpatrick D.A."/>
            <person name="Lorenzo-Morales J."/>
            <person name="Bateman A."/>
            <person name="Chiu C.H."/>
            <person name="Tang P."/>
            <person name="Hegemann P."/>
            <person name="Fromm H."/>
            <person name="Raoult D."/>
            <person name="Greub G."/>
            <person name="Miranda-Saavedra D."/>
            <person name="Chen N."/>
            <person name="Nash P."/>
            <person name="Ginger M.L."/>
            <person name="Horn M."/>
            <person name="Schaap P."/>
            <person name="Caler L."/>
            <person name="Loftus B."/>
        </authorList>
    </citation>
    <scope>NUCLEOTIDE SEQUENCE [LARGE SCALE GENOMIC DNA]</scope>
    <source>
        <strain evidence="2 3">Neff</strain>
    </source>
</reference>
<dbReference type="KEGG" id="acan:ACA1_307010"/>
<dbReference type="VEuPathDB" id="AmoebaDB:ACA1_307010"/>
<evidence type="ECO:0000313" key="2">
    <source>
        <dbReference type="EMBL" id="ELR16485.1"/>
    </source>
</evidence>
<dbReference type="Pfam" id="PF00078">
    <property type="entry name" value="RVT_1"/>
    <property type="match status" value="1"/>
</dbReference>
<keyword evidence="3" id="KW-1185">Reference proteome</keyword>
<sequence>MCFLNDYIELPKFKYEGLTELSQLLQPSDWHTAINLKDRFICVTVCHLHLMGMRVMAYMDDLFIIGQSKVKAKQAVELTQQVLKSLGWVINTEKSSLLLL</sequence>
<feature type="domain" description="Reverse transcriptase" evidence="1">
    <location>
        <begin position="52"/>
        <end position="98"/>
    </location>
</feature>
<dbReference type="SUPFAM" id="SSF56672">
    <property type="entry name" value="DNA/RNA polymerases"/>
    <property type="match status" value="1"/>
</dbReference>
<evidence type="ECO:0000259" key="1">
    <source>
        <dbReference type="Pfam" id="PF00078"/>
    </source>
</evidence>
<dbReference type="InterPro" id="IPR043128">
    <property type="entry name" value="Rev_trsase/Diguanyl_cyclase"/>
</dbReference>
<protein>
    <recommendedName>
        <fullName evidence="1">Reverse transcriptase domain-containing protein</fullName>
    </recommendedName>
</protein>
<organism evidence="2 3">
    <name type="scientific">Acanthamoeba castellanii (strain ATCC 30010 / Neff)</name>
    <dbReference type="NCBI Taxonomy" id="1257118"/>
    <lineage>
        <taxon>Eukaryota</taxon>
        <taxon>Amoebozoa</taxon>
        <taxon>Discosea</taxon>
        <taxon>Longamoebia</taxon>
        <taxon>Centramoebida</taxon>
        <taxon>Acanthamoebidae</taxon>
        <taxon>Acanthamoeba</taxon>
    </lineage>
</organism>
<dbReference type="Proteomes" id="UP000011083">
    <property type="component" value="Unassembled WGS sequence"/>
</dbReference>
<dbReference type="OrthoDB" id="10068174at2759"/>
<dbReference type="InterPro" id="IPR043502">
    <property type="entry name" value="DNA/RNA_pol_sf"/>
</dbReference>
<dbReference type="RefSeq" id="XP_004338498.1">
    <property type="nucleotide sequence ID" value="XM_004338450.1"/>
</dbReference>